<dbReference type="Gene3D" id="3.30.450.20">
    <property type="entry name" value="PAS domain"/>
    <property type="match status" value="1"/>
</dbReference>
<organism evidence="5 6">
    <name type="scientific">Pusillimonas minor</name>
    <dbReference type="NCBI Taxonomy" id="2697024"/>
    <lineage>
        <taxon>Bacteria</taxon>
        <taxon>Pseudomonadati</taxon>
        <taxon>Pseudomonadota</taxon>
        <taxon>Betaproteobacteria</taxon>
        <taxon>Burkholderiales</taxon>
        <taxon>Alcaligenaceae</taxon>
        <taxon>Pusillimonas</taxon>
    </lineage>
</organism>
<evidence type="ECO:0000313" key="5">
    <source>
        <dbReference type="EMBL" id="MBC2769087.1"/>
    </source>
</evidence>
<evidence type="ECO:0000313" key="6">
    <source>
        <dbReference type="Proteomes" id="UP000545386"/>
    </source>
</evidence>
<dbReference type="EMBL" id="JACJUU010000002">
    <property type="protein sequence ID" value="MBC2769087.1"/>
    <property type="molecule type" value="Genomic_DNA"/>
</dbReference>
<keyword evidence="1" id="KW-0472">Membrane</keyword>
<dbReference type="Pfam" id="PF17159">
    <property type="entry name" value="MASE3"/>
    <property type="match status" value="1"/>
</dbReference>
<feature type="transmembrane region" description="Helical" evidence="1">
    <location>
        <begin position="230"/>
        <end position="249"/>
    </location>
</feature>
<reference evidence="5 6" key="1">
    <citation type="submission" date="2020-08" db="EMBL/GenBank/DDBJ databases">
        <title>Paraeoetvoesia sp. YC-7-48 draft genome sequence.</title>
        <authorList>
            <person name="Yao L."/>
        </authorList>
    </citation>
    <scope>NUCLEOTIDE SEQUENCE [LARGE SCALE GENOMIC DNA]</scope>
    <source>
        <strain evidence="6">YC-7-48</strain>
    </source>
</reference>
<dbReference type="InterPro" id="IPR000160">
    <property type="entry name" value="GGDEF_dom"/>
</dbReference>
<accession>A0A842HLD7</accession>
<dbReference type="InterPro" id="IPR043128">
    <property type="entry name" value="Rev_trsase/Diguanyl_cyclase"/>
</dbReference>
<dbReference type="NCBIfam" id="TIGR00254">
    <property type="entry name" value="GGDEF"/>
    <property type="match status" value="1"/>
</dbReference>
<dbReference type="Gene3D" id="3.20.20.450">
    <property type="entry name" value="EAL domain"/>
    <property type="match status" value="1"/>
</dbReference>
<dbReference type="NCBIfam" id="TIGR00229">
    <property type="entry name" value="sensory_box"/>
    <property type="match status" value="1"/>
</dbReference>
<dbReference type="Pfam" id="PF00563">
    <property type="entry name" value="EAL"/>
    <property type="match status" value="1"/>
</dbReference>
<feature type="domain" description="EAL" evidence="3">
    <location>
        <begin position="597"/>
        <end position="851"/>
    </location>
</feature>
<dbReference type="InterPro" id="IPR001633">
    <property type="entry name" value="EAL_dom"/>
</dbReference>
<dbReference type="SUPFAM" id="SSF55073">
    <property type="entry name" value="Nucleotide cyclase"/>
    <property type="match status" value="1"/>
</dbReference>
<feature type="transmembrane region" description="Helical" evidence="1">
    <location>
        <begin position="61"/>
        <end position="81"/>
    </location>
</feature>
<gene>
    <name evidence="5" type="ORF">GTU67_04045</name>
</gene>
<dbReference type="InterPro" id="IPR029787">
    <property type="entry name" value="Nucleotide_cyclase"/>
</dbReference>
<dbReference type="FunFam" id="3.20.20.450:FF:000001">
    <property type="entry name" value="Cyclic di-GMP phosphodiesterase yahA"/>
    <property type="match status" value="1"/>
</dbReference>
<feature type="transmembrane region" description="Helical" evidence="1">
    <location>
        <begin position="129"/>
        <end position="149"/>
    </location>
</feature>
<dbReference type="PANTHER" id="PTHR44757">
    <property type="entry name" value="DIGUANYLATE CYCLASE DGCP"/>
    <property type="match status" value="1"/>
</dbReference>
<feature type="transmembrane region" description="Helical" evidence="1">
    <location>
        <begin position="29"/>
        <end position="46"/>
    </location>
</feature>
<feature type="transmembrane region" description="Helical" evidence="1">
    <location>
        <begin position="161"/>
        <end position="181"/>
    </location>
</feature>
<evidence type="ECO:0000259" key="2">
    <source>
        <dbReference type="PROSITE" id="PS50112"/>
    </source>
</evidence>
<dbReference type="CDD" id="cd01949">
    <property type="entry name" value="GGDEF"/>
    <property type="match status" value="1"/>
</dbReference>
<proteinExistence type="predicted"/>
<dbReference type="InterPro" id="IPR013767">
    <property type="entry name" value="PAS_fold"/>
</dbReference>
<dbReference type="AlphaFoldDB" id="A0A842HLD7"/>
<feature type="transmembrane region" description="Helical" evidence="1">
    <location>
        <begin position="88"/>
        <end position="109"/>
    </location>
</feature>
<dbReference type="PANTHER" id="PTHR44757:SF2">
    <property type="entry name" value="BIOFILM ARCHITECTURE MAINTENANCE PROTEIN MBAA"/>
    <property type="match status" value="1"/>
</dbReference>
<dbReference type="SMART" id="SM00267">
    <property type="entry name" value="GGDEF"/>
    <property type="match status" value="1"/>
</dbReference>
<dbReference type="SUPFAM" id="SSF55785">
    <property type="entry name" value="PYP-like sensor domain (PAS domain)"/>
    <property type="match status" value="1"/>
</dbReference>
<dbReference type="CDD" id="cd00130">
    <property type="entry name" value="PAS"/>
    <property type="match status" value="1"/>
</dbReference>
<evidence type="ECO:0000256" key="1">
    <source>
        <dbReference type="SAM" id="Phobius"/>
    </source>
</evidence>
<dbReference type="SMART" id="SM00091">
    <property type="entry name" value="PAS"/>
    <property type="match status" value="1"/>
</dbReference>
<dbReference type="InterPro" id="IPR035965">
    <property type="entry name" value="PAS-like_dom_sf"/>
</dbReference>
<dbReference type="PROSITE" id="PS50887">
    <property type="entry name" value="GGDEF"/>
    <property type="match status" value="1"/>
</dbReference>
<evidence type="ECO:0000259" key="4">
    <source>
        <dbReference type="PROSITE" id="PS50887"/>
    </source>
</evidence>
<comment type="caution">
    <text evidence="5">The sequence shown here is derived from an EMBL/GenBank/DDBJ whole genome shotgun (WGS) entry which is preliminary data.</text>
</comment>
<dbReference type="CDD" id="cd01948">
    <property type="entry name" value="EAL"/>
    <property type="match status" value="1"/>
</dbReference>
<evidence type="ECO:0000259" key="3">
    <source>
        <dbReference type="PROSITE" id="PS50883"/>
    </source>
</evidence>
<dbReference type="SUPFAM" id="SSF141868">
    <property type="entry name" value="EAL domain-like"/>
    <property type="match status" value="1"/>
</dbReference>
<dbReference type="PROSITE" id="PS50112">
    <property type="entry name" value="PAS"/>
    <property type="match status" value="1"/>
</dbReference>
<dbReference type="InterPro" id="IPR000014">
    <property type="entry name" value="PAS"/>
</dbReference>
<name>A0A842HLD7_9BURK</name>
<dbReference type="InterPro" id="IPR033425">
    <property type="entry name" value="MASE3"/>
</dbReference>
<keyword evidence="1" id="KW-0812">Transmembrane</keyword>
<feature type="domain" description="PAS" evidence="2">
    <location>
        <begin position="297"/>
        <end position="367"/>
    </location>
</feature>
<dbReference type="InterPro" id="IPR035919">
    <property type="entry name" value="EAL_sf"/>
</dbReference>
<keyword evidence="1" id="KW-1133">Transmembrane helix</keyword>
<dbReference type="Gene3D" id="3.30.70.270">
    <property type="match status" value="1"/>
</dbReference>
<protein>
    <submittedName>
        <fullName evidence="5">EAL domain-containing protein</fullName>
    </submittedName>
</protein>
<keyword evidence="6" id="KW-1185">Reference proteome</keyword>
<dbReference type="RefSeq" id="WP_185778880.1">
    <property type="nucleotide sequence ID" value="NZ_JACJUU010000002.1"/>
</dbReference>
<dbReference type="InterPro" id="IPR052155">
    <property type="entry name" value="Biofilm_reg_signaling"/>
</dbReference>
<dbReference type="Pfam" id="PF00989">
    <property type="entry name" value="PAS"/>
    <property type="match status" value="1"/>
</dbReference>
<feature type="domain" description="GGDEF" evidence="4">
    <location>
        <begin position="456"/>
        <end position="588"/>
    </location>
</feature>
<sequence>MPDTPIQQGVFQRFLTTLHVDYQGPMRKALGWLLLLVVVQFVAVLWPETPGFNGIPYYLELHALMEVISVVVAAMVFAVAWSTRIKGFSASFTALAVIFLAVAVLDFAHTLSYVGMPDYFSPNQGDKHLNFWMGARLLAAAGLLIIALRPWKRPLATRQKYTVLTGLLVIVIGWQWLVINYPDHMPQWFVAGVGLTPLKINTEYLIIALNVLAAAILWQRMQAPQPFHVVALFSAVCVLAMSELFFTLYSTMHGAYNVLGHVYKVIAYVLIYRAFVVEAIERPYKDLEIAQQTLKQEEVRFRRAVEAAPNAMLMVDDTQTIVLSNTRSDAMFRFKSGQLVGTKLDTLIPDSMRHKHREHIQTYLASPADRPMGQDRFLYAKRHDGELFRVEVGLTPLTIDNRTFVLASIVDITSRLEAEARIEKLIYYDTLTDLPNRQLLKDRVNQLVTAARQSHNLIALLYVDLDRFKNINETLGHNVGDQLLVDVARRLTRTAGDEATVARVVGDEFAIVASLPHAEDAARLARLLLANISNPYKVGAHHLTLTPSIGIALYPEDGADFDTLMKSADMAMQLVKLEGRNDFHFFAKEMQQRTSRMLNLESALLSAIDNNELQLVYQPQVRISDRKVIGVEALLRWHHPEFGQVSPAEFMPIAENSGQIITIGAWVLKTAAAQLKQWLAQGHAPMIMSVNLSAIQFRHPNLTGLVDDILAKTELPPEYLELELTESAAMLNPDHAIRIMQTLHKRGIRLSIDDFGTGYSSLSYLKKFSIYKLKIDQSFVRDIATDGDDRAIVSAIIQMANSLGFHTIAEGVETQAQLDYLRTQGCDEIQGYLYSKPLPAEALSQWLIANRTEA</sequence>
<dbReference type="PROSITE" id="PS50883">
    <property type="entry name" value="EAL"/>
    <property type="match status" value="1"/>
</dbReference>
<dbReference type="Pfam" id="PF00990">
    <property type="entry name" value="GGDEF"/>
    <property type="match status" value="1"/>
</dbReference>
<dbReference type="Proteomes" id="UP000545386">
    <property type="component" value="Unassembled WGS sequence"/>
</dbReference>
<dbReference type="SMART" id="SM00052">
    <property type="entry name" value="EAL"/>
    <property type="match status" value="1"/>
</dbReference>
<feature type="transmembrane region" description="Helical" evidence="1">
    <location>
        <begin position="201"/>
        <end position="218"/>
    </location>
</feature>
<dbReference type="GO" id="GO:0006355">
    <property type="term" value="P:regulation of DNA-templated transcription"/>
    <property type="evidence" value="ECO:0007669"/>
    <property type="project" value="InterPro"/>
</dbReference>